<dbReference type="Proteomes" id="UP000789366">
    <property type="component" value="Unassembled WGS sequence"/>
</dbReference>
<feature type="non-terminal residue" evidence="1">
    <location>
        <position position="1"/>
    </location>
</feature>
<accession>A0ACA9RDU9</accession>
<feature type="non-terminal residue" evidence="1">
    <location>
        <position position="41"/>
    </location>
</feature>
<sequence>QLDNEDCLQPVKAKFLSNITGLFNVVSIEYNILRQSKLGET</sequence>
<evidence type="ECO:0000313" key="1">
    <source>
        <dbReference type="EMBL" id="CAG8788418.1"/>
    </source>
</evidence>
<protein>
    <submittedName>
        <fullName evidence="1">6925_t:CDS:1</fullName>
    </submittedName>
</protein>
<evidence type="ECO:0000313" key="2">
    <source>
        <dbReference type="Proteomes" id="UP000789366"/>
    </source>
</evidence>
<gene>
    <name evidence="1" type="ORF">SPELUC_LOCUS17008</name>
</gene>
<proteinExistence type="predicted"/>
<comment type="caution">
    <text evidence="1">The sequence shown here is derived from an EMBL/GenBank/DDBJ whole genome shotgun (WGS) entry which is preliminary data.</text>
</comment>
<reference evidence="1" key="1">
    <citation type="submission" date="2021-06" db="EMBL/GenBank/DDBJ databases">
        <authorList>
            <person name="Kallberg Y."/>
            <person name="Tangrot J."/>
            <person name="Rosling A."/>
        </authorList>
    </citation>
    <scope>NUCLEOTIDE SEQUENCE</scope>
    <source>
        <strain evidence="1">28 12/20/2015</strain>
    </source>
</reference>
<name>A0ACA9RDU9_9GLOM</name>
<organism evidence="1 2">
    <name type="scientific">Cetraspora pellucida</name>
    <dbReference type="NCBI Taxonomy" id="1433469"/>
    <lineage>
        <taxon>Eukaryota</taxon>
        <taxon>Fungi</taxon>
        <taxon>Fungi incertae sedis</taxon>
        <taxon>Mucoromycota</taxon>
        <taxon>Glomeromycotina</taxon>
        <taxon>Glomeromycetes</taxon>
        <taxon>Diversisporales</taxon>
        <taxon>Gigasporaceae</taxon>
        <taxon>Cetraspora</taxon>
    </lineage>
</organism>
<keyword evidence="2" id="KW-1185">Reference proteome</keyword>
<dbReference type="EMBL" id="CAJVPW010066684">
    <property type="protein sequence ID" value="CAG8788418.1"/>
    <property type="molecule type" value="Genomic_DNA"/>
</dbReference>